<feature type="domain" description="Enolase C-terminal" evidence="4">
    <location>
        <begin position="257"/>
        <end position="380"/>
    </location>
</feature>
<proteinExistence type="predicted"/>
<evidence type="ECO:0000259" key="4">
    <source>
        <dbReference type="Pfam" id="PF13378"/>
    </source>
</evidence>
<organism evidence="5">
    <name type="scientific">Cacopsylla melanoneura</name>
    <dbReference type="NCBI Taxonomy" id="428564"/>
    <lineage>
        <taxon>Eukaryota</taxon>
        <taxon>Metazoa</taxon>
        <taxon>Ecdysozoa</taxon>
        <taxon>Arthropoda</taxon>
        <taxon>Hexapoda</taxon>
        <taxon>Insecta</taxon>
        <taxon>Pterygota</taxon>
        <taxon>Neoptera</taxon>
        <taxon>Paraneoptera</taxon>
        <taxon>Hemiptera</taxon>
        <taxon>Sternorrhyncha</taxon>
        <taxon>Psylloidea</taxon>
        <taxon>Psyllidae</taxon>
        <taxon>Psyllinae</taxon>
        <taxon>Cacopsylla</taxon>
    </lineage>
</organism>
<dbReference type="Gene3D" id="3.30.390.10">
    <property type="entry name" value="Enolase-like, N-terminal domain"/>
    <property type="match status" value="1"/>
</dbReference>
<dbReference type="EMBL" id="HBUF01070808">
    <property type="protein sequence ID" value="CAG6629444.1"/>
    <property type="molecule type" value="Transcribed_RNA"/>
</dbReference>
<protein>
    <submittedName>
        <fullName evidence="5">Mitochondrial enolase superfamily member 1</fullName>
    </submittedName>
</protein>
<dbReference type="GO" id="GO:0016052">
    <property type="term" value="P:carbohydrate catabolic process"/>
    <property type="evidence" value="ECO:0007669"/>
    <property type="project" value="TreeGrafter"/>
</dbReference>
<evidence type="ECO:0000256" key="1">
    <source>
        <dbReference type="ARBA" id="ARBA00001946"/>
    </source>
</evidence>
<dbReference type="PANTHER" id="PTHR13794">
    <property type="entry name" value="ENOLASE SUPERFAMILY, MANDELATE RACEMASE"/>
    <property type="match status" value="1"/>
</dbReference>
<dbReference type="InterPro" id="IPR036849">
    <property type="entry name" value="Enolase-like_C_sf"/>
</dbReference>
<keyword evidence="3" id="KW-0460">Magnesium</keyword>
<evidence type="ECO:0000256" key="3">
    <source>
        <dbReference type="ARBA" id="ARBA00022842"/>
    </source>
</evidence>
<dbReference type="PANTHER" id="PTHR13794:SF58">
    <property type="entry name" value="MITOCHONDRIAL ENOLASE SUPERFAMILY MEMBER 1"/>
    <property type="match status" value="1"/>
</dbReference>
<comment type="cofactor">
    <cofactor evidence="1">
        <name>Mg(2+)</name>
        <dbReference type="ChEBI" id="CHEBI:18420"/>
    </cofactor>
</comment>
<dbReference type="Pfam" id="PF13378">
    <property type="entry name" value="MR_MLE_C"/>
    <property type="match status" value="1"/>
</dbReference>
<sequence length="400" mass="45586">MSAFDMQQIKIVDVQVQDVRFPTSLQAQGSDAMHKDPDYSCAYVSVITSNPDLIGYGLTFTLGRGTEIVCTAVEALSFLFKDQWVHTIFSNFGQFWDRVTNESQLRWLGPSKGVTHLAVAALMNALWDLWAKIEGKPLWRLLVDMSPEQLVNTLDFRYISDLLTKEEALEILKHQRQNDIETKIDRMKTRGYPAYTTATGWIGYSDEKVIELCKKYLALGFTAFKIKVGINLEDDKRRCKLMRDMIGQENLLVLEPLGIKVASGEVCCNKVMFKQFLASEAIQVAQIDSCRLGSINEILPVYLMAYKLKVPVCPHAGGVGLSEMVQHLQVFDYICLSQTLHHRLIEFVDQETSHFMHPVRIENAHYIAPTEPGYSTELKKASIEEFKYPNGTWYKQFMNS</sequence>
<dbReference type="InterPro" id="IPR029065">
    <property type="entry name" value="Enolase_C-like"/>
</dbReference>
<evidence type="ECO:0000313" key="5">
    <source>
        <dbReference type="EMBL" id="CAG6629444.1"/>
    </source>
</evidence>
<dbReference type="SUPFAM" id="SSF54826">
    <property type="entry name" value="Enolase N-terminal domain-like"/>
    <property type="match status" value="1"/>
</dbReference>
<dbReference type="GO" id="GO:0016836">
    <property type="term" value="F:hydro-lyase activity"/>
    <property type="evidence" value="ECO:0007669"/>
    <property type="project" value="TreeGrafter"/>
</dbReference>
<dbReference type="InterPro" id="IPR046945">
    <property type="entry name" value="RHMD-like"/>
</dbReference>
<name>A0A8D8QD72_9HEMI</name>
<accession>A0A8D8QD72</accession>
<dbReference type="GO" id="GO:0000287">
    <property type="term" value="F:magnesium ion binding"/>
    <property type="evidence" value="ECO:0007669"/>
    <property type="project" value="TreeGrafter"/>
</dbReference>
<evidence type="ECO:0000256" key="2">
    <source>
        <dbReference type="ARBA" id="ARBA00022723"/>
    </source>
</evidence>
<keyword evidence="2" id="KW-0479">Metal-binding</keyword>
<dbReference type="InterPro" id="IPR029017">
    <property type="entry name" value="Enolase-like_N"/>
</dbReference>
<dbReference type="Gene3D" id="3.20.20.120">
    <property type="entry name" value="Enolase-like C-terminal domain"/>
    <property type="match status" value="2"/>
</dbReference>
<dbReference type="AlphaFoldDB" id="A0A8D8QD72"/>
<dbReference type="SUPFAM" id="SSF51604">
    <property type="entry name" value="Enolase C-terminal domain-like"/>
    <property type="match status" value="1"/>
</dbReference>
<reference evidence="5" key="1">
    <citation type="submission" date="2021-05" db="EMBL/GenBank/DDBJ databases">
        <authorList>
            <person name="Alioto T."/>
            <person name="Alioto T."/>
            <person name="Gomez Garrido J."/>
        </authorList>
    </citation>
    <scope>NUCLEOTIDE SEQUENCE</scope>
</reference>